<dbReference type="InterPro" id="IPR050679">
    <property type="entry name" value="Bact_HTH_transcr_reg"/>
</dbReference>
<proteinExistence type="predicted"/>
<dbReference type="SMART" id="SM00345">
    <property type="entry name" value="HTH_GNTR"/>
    <property type="match status" value="1"/>
</dbReference>
<organism evidence="5 6">
    <name type="scientific">Nocardiopsis gilva YIM 90087</name>
    <dbReference type="NCBI Taxonomy" id="1235441"/>
    <lineage>
        <taxon>Bacteria</taxon>
        <taxon>Bacillati</taxon>
        <taxon>Actinomycetota</taxon>
        <taxon>Actinomycetes</taxon>
        <taxon>Streptosporangiales</taxon>
        <taxon>Nocardiopsidaceae</taxon>
        <taxon>Nocardiopsis</taxon>
    </lineage>
</organism>
<dbReference type="Pfam" id="PF00392">
    <property type="entry name" value="GntR"/>
    <property type="match status" value="1"/>
</dbReference>
<gene>
    <name evidence="5" type="ORF">CDO52_12710</name>
</gene>
<keyword evidence="1" id="KW-0805">Transcription regulation</keyword>
<dbReference type="Proteomes" id="UP000215005">
    <property type="component" value="Chromosome"/>
</dbReference>
<dbReference type="PANTHER" id="PTHR44846:SF17">
    <property type="entry name" value="GNTR-FAMILY TRANSCRIPTIONAL REGULATOR"/>
    <property type="match status" value="1"/>
</dbReference>
<dbReference type="PANTHER" id="PTHR44846">
    <property type="entry name" value="MANNOSYL-D-GLYCERATE TRANSPORT/METABOLISM SYSTEM REPRESSOR MNGR-RELATED"/>
    <property type="match status" value="1"/>
</dbReference>
<dbReference type="GO" id="GO:0003677">
    <property type="term" value="F:DNA binding"/>
    <property type="evidence" value="ECO:0007669"/>
    <property type="project" value="UniProtKB-KW"/>
</dbReference>
<keyword evidence="6" id="KW-1185">Reference proteome</keyword>
<dbReference type="InterPro" id="IPR011663">
    <property type="entry name" value="UTRA"/>
</dbReference>
<dbReference type="SMART" id="SM00866">
    <property type="entry name" value="UTRA"/>
    <property type="match status" value="1"/>
</dbReference>
<dbReference type="GO" id="GO:0003700">
    <property type="term" value="F:DNA-binding transcription factor activity"/>
    <property type="evidence" value="ECO:0007669"/>
    <property type="project" value="InterPro"/>
</dbReference>
<dbReference type="InterPro" id="IPR028978">
    <property type="entry name" value="Chorismate_lyase_/UTRA_dom_sf"/>
</dbReference>
<dbReference type="Pfam" id="PF07702">
    <property type="entry name" value="UTRA"/>
    <property type="match status" value="1"/>
</dbReference>
<feature type="domain" description="HTH gntR-type" evidence="4">
    <location>
        <begin position="1"/>
        <end position="69"/>
    </location>
</feature>
<dbReference type="SUPFAM" id="SSF46785">
    <property type="entry name" value="Winged helix' DNA-binding domain"/>
    <property type="match status" value="1"/>
</dbReference>
<protein>
    <submittedName>
        <fullName evidence="5">GntR family transcriptional regulator</fullName>
    </submittedName>
</protein>
<keyword evidence="2" id="KW-0238">DNA-binding</keyword>
<dbReference type="KEGG" id="ngv:CDO52_12710"/>
<sequence length="252" mass="27686">MAKHDLVAAAVRRDITAGVHPVGVKLPSEAALAERYDVSVPTVRQALGALAEDGLVEKRHGSGNYVLRRPVVRRLAMERYRADLAATPTPEQPQTSFTKDQNIPWSAYRLDRDYAQVDADDDLADMLGVEPGTALLRRHFVFYAAGQPSQISVNYLPWELVGGTPIADPEREPWPGGTLAQARHLGHPIVRVEESVTARMPTPDEAETLRMPSGVPVQAIRRRLIADDLVVEACREIVIPADQVVLDNAIDL</sequence>
<evidence type="ECO:0000256" key="2">
    <source>
        <dbReference type="ARBA" id="ARBA00023125"/>
    </source>
</evidence>
<evidence type="ECO:0000259" key="4">
    <source>
        <dbReference type="PROSITE" id="PS50949"/>
    </source>
</evidence>
<evidence type="ECO:0000256" key="3">
    <source>
        <dbReference type="ARBA" id="ARBA00023163"/>
    </source>
</evidence>
<dbReference type="PROSITE" id="PS50949">
    <property type="entry name" value="HTH_GNTR"/>
    <property type="match status" value="1"/>
</dbReference>
<name>A0A223S5Z8_9ACTN</name>
<dbReference type="GO" id="GO:0045892">
    <property type="term" value="P:negative regulation of DNA-templated transcription"/>
    <property type="evidence" value="ECO:0007669"/>
    <property type="project" value="TreeGrafter"/>
</dbReference>
<evidence type="ECO:0000313" key="6">
    <source>
        <dbReference type="Proteomes" id="UP000215005"/>
    </source>
</evidence>
<evidence type="ECO:0000256" key="1">
    <source>
        <dbReference type="ARBA" id="ARBA00023015"/>
    </source>
</evidence>
<dbReference type="InterPro" id="IPR036388">
    <property type="entry name" value="WH-like_DNA-bd_sf"/>
</dbReference>
<dbReference type="OrthoDB" id="4537656at2"/>
<dbReference type="Gene3D" id="3.40.1410.10">
    <property type="entry name" value="Chorismate lyase-like"/>
    <property type="match status" value="1"/>
</dbReference>
<dbReference type="RefSeq" id="WP_017616865.1">
    <property type="nucleotide sequence ID" value="NZ_ANBG01000027.1"/>
</dbReference>
<dbReference type="EMBL" id="CP022753">
    <property type="protein sequence ID" value="ASU83532.1"/>
    <property type="molecule type" value="Genomic_DNA"/>
</dbReference>
<accession>A0A223S5Z8</accession>
<dbReference type="CDD" id="cd07377">
    <property type="entry name" value="WHTH_GntR"/>
    <property type="match status" value="1"/>
</dbReference>
<dbReference type="AlphaFoldDB" id="A0A223S5Z8"/>
<dbReference type="InterPro" id="IPR036390">
    <property type="entry name" value="WH_DNA-bd_sf"/>
</dbReference>
<dbReference type="SUPFAM" id="SSF64288">
    <property type="entry name" value="Chorismate lyase-like"/>
    <property type="match status" value="1"/>
</dbReference>
<keyword evidence="3" id="KW-0804">Transcription</keyword>
<reference evidence="5 6" key="1">
    <citation type="submission" date="2017-08" db="EMBL/GenBank/DDBJ databases">
        <title>The complete genome sequence of Nocardiopsis gilva YIM 90087.</title>
        <authorList>
            <person name="Yin M."/>
            <person name="Tang S."/>
        </authorList>
    </citation>
    <scope>NUCLEOTIDE SEQUENCE [LARGE SCALE GENOMIC DNA]</scope>
    <source>
        <strain evidence="5 6">YIM 90087</strain>
    </source>
</reference>
<evidence type="ECO:0000313" key="5">
    <source>
        <dbReference type="EMBL" id="ASU83532.1"/>
    </source>
</evidence>
<dbReference type="InterPro" id="IPR000524">
    <property type="entry name" value="Tscrpt_reg_HTH_GntR"/>
</dbReference>
<dbReference type="PRINTS" id="PR00035">
    <property type="entry name" value="HTHGNTR"/>
</dbReference>
<dbReference type="Gene3D" id="1.10.10.10">
    <property type="entry name" value="Winged helix-like DNA-binding domain superfamily/Winged helix DNA-binding domain"/>
    <property type="match status" value="1"/>
</dbReference>